<dbReference type="Proteomes" id="UP001328107">
    <property type="component" value="Unassembled WGS sequence"/>
</dbReference>
<accession>A0AAN5CVT2</accession>
<gene>
    <name evidence="1" type="ORF">PMAYCL1PPCAC_21692</name>
</gene>
<evidence type="ECO:0000313" key="1">
    <source>
        <dbReference type="EMBL" id="GMR51497.1"/>
    </source>
</evidence>
<sequence length="70" mass="7389">WLGHAPFCGSHSCREGQTEILRKHGSGDSKIALFGGGCGTGEKTLCCSTEIVKSDPKTRCDQNTMDGGQC</sequence>
<name>A0AAN5CVT2_9BILA</name>
<keyword evidence="2" id="KW-1185">Reference proteome</keyword>
<protein>
    <submittedName>
        <fullName evidence="1">Uncharacterized protein</fullName>
    </submittedName>
</protein>
<dbReference type="AlphaFoldDB" id="A0AAN5CVT2"/>
<dbReference type="EMBL" id="BTRK01000005">
    <property type="protein sequence ID" value="GMR51497.1"/>
    <property type="molecule type" value="Genomic_DNA"/>
</dbReference>
<comment type="caution">
    <text evidence="1">The sequence shown here is derived from an EMBL/GenBank/DDBJ whole genome shotgun (WGS) entry which is preliminary data.</text>
</comment>
<organism evidence="1 2">
    <name type="scientific">Pristionchus mayeri</name>
    <dbReference type="NCBI Taxonomy" id="1317129"/>
    <lineage>
        <taxon>Eukaryota</taxon>
        <taxon>Metazoa</taxon>
        <taxon>Ecdysozoa</taxon>
        <taxon>Nematoda</taxon>
        <taxon>Chromadorea</taxon>
        <taxon>Rhabditida</taxon>
        <taxon>Rhabditina</taxon>
        <taxon>Diplogasteromorpha</taxon>
        <taxon>Diplogasteroidea</taxon>
        <taxon>Neodiplogasteridae</taxon>
        <taxon>Pristionchus</taxon>
    </lineage>
</organism>
<feature type="non-terminal residue" evidence="1">
    <location>
        <position position="70"/>
    </location>
</feature>
<reference evidence="2" key="1">
    <citation type="submission" date="2022-10" db="EMBL/GenBank/DDBJ databases">
        <title>Genome assembly of Pristionchus species.</title>
        <authorList>
            <person name="Yoshida K."/>
            <person name="Sommer R.J."/>
        </authorList>
    </citation>
    <scope>NUCLEOTIDE SEQUENCE [LARGE SCALE GENOMIC DNA]</scope>
    <source>
        <strain evidence="2">RS5460</strain>
    </source>
</reference>
<evidence type="ECO:0000313" key="2">
    <source>
        <dbReference type="Proteomes" id="UP001328107"/>
    </source>
</evidence>
<feature type="non-terminal residue" evidence="1">
    <location>
        <position position="1"/>
    </location>
</feature>
<proteinExistence type="predicted"/>